<keyword evidence="2 5" id="KW-0808">Transferase</keyword>
<evidence type="ECO:0000259" key="4">
    <source>
        <dbReference type="Pfam" id="PF13439"/>
    </source>
</evidence>
<accession>A0ABV4CSX5</accession>
<feature type="domain" description="Glycosyltransferase subfamily 4-like N-terminal" evidence="4">
    <location>
        <begin position="26"/>
        <end position="174"/>
    </location>
</feature>
<dbReference type="EC" id="2.4.-.-" evidence="5"/>
<dbReference type="InterPro" id="IPR001296">
    <property type="entry name" value="Glyco_trans_1"/>
</dbReference>
<name>A0ABV4CSX5_9PSEU</name>
<dbReference type="Gene3D" id="3.40.50.2000">
    <property type="entry name" value="Glycogen Phosphorylase B"/>
    <property type="match status" value="2"/>
</dbReference>
<feature type="domain" description="Glycosyl transferase family 1" evidence="3">
    <location>
        <begin position="198"/>
        <end position="354"/>
    </location>
</feature>
<evidence type="ECO:0000256" key="1">
    <source>
        <dbReference type="ARBA" id="ARBA00022676"/>
    </source>
</evidence>
<dbReference type="EMBL" id="JBGEHV010000058">
    <property type="protein sequence ID" value="MEY8042519.1"/>
    <property type="molecule type" value="Genomic_DNA"/>
</dbReference>
<sequence length="374" mass="40364">MTETPEQLPLTVAFVLASYTVDAPAGMERATAALASGLRQLGHRAVILTAAEQPEPDPDVIRLRTLAASFPCDDDTLRRAIHEAGDRLHREIVATFDAVGVDVAVYVDALWGLGRVAVQHRARSVLATHVIGHDEDLAVALASVEHVVAPSSTVLDQAHEQGYDTDGWSVIPNGMLHEHPRPDEAARETLRRRAPIRVLGRLGPEKNIPALVNEARLLERPAEVVVADAGFETAPGAQGGEWSRCRHAAAHSSWVHLRSGGISWADVPGWLAEAAVVIVPSLRESFGLVALEAMSVGTPVVCFDVDHLPSLVGAGPEAGGVVVPRSHGEHALWKAAEEVLGDPVRYRHLSRAAYYRSRDFRPTTVAEWFVKAVR</sequence>
<organism evidence="5 6">
    <name type="scientific">Saccharopolyspora cebuensis</name>
    <dbReference type="NCBI Taxonomy" id="418759"/>
    <lineage>
        <taxon>Bacteria</taxon>
        <taxon>Bacillati</taxon>
        <taxon>Actinomycetota</taxon>
        <taxon>Actinomycetes</taxon>
        <taxon>Pseudonocardiales</taxon>
        <taxon>Pseudonocardiaceae</taxon>
        <taxon>Saccharopolyspora</taxon>
    </lineage>
</organism>
<dbReference type="Proteomes" id="UP001564626">
    <property type="component" value="Unassembled WGS sequence"/>
</dbReference>
<dbReference type="RefSeq" id="WP_345368050.1">
    <property type="nucleotide sequence ID" value="NZ_BAABII010000023.1"/>
</dbReference>
<comment type="caution">
    <text evidence="5">The sequence shown here is derived from an EMBL/GenBank/DDBJ whole genome shotgun (WGS) entry which is preliminary data.</text>
</comment>
<evidence type="ECO:0000259" key="3">
    <source>
        <dbReference type="Pfam" id="PF00534"/>
    </source>
</evidence>
<dbReference type="PANTHER" id="PTHR45947:SF3">
    <property type="entry name" value="SULFOQUINOVOSYL TRANSFERASE SQD2"/>
    <property type="match status" value="1"/>
</dbReference>
<keyword evidence="1 5" id="KW-0328">Glycosyltransferase</keyword>
<reference evidence="5 6" key="1">
    <citation type="submission" date="2024-08" db="EMBL/GenBank/DDBJ databases">
        <title>Genome mining of Saccharopolyspora cebuensis PGLac3 from Nigerian medicinal plant.</title>
        <authorList>
            <person name="Ezeobiora C.E."/>
            <person name="Igbokwe N.H."/>
            <person name="Amin D.H."/>
            <person name="Mendie U.E."/>
        </authorList>
    </citation>
    <scope>NUCLEOTIDE SEQUENCE [LARGE SCALE GENOMIC DNA]</scope>
    <source>
        <strain evidence="5 6">PGLac3</strain>
    </source>
</reference>
<keyword evidence="6" id="KW-1185">Reference proteome</keyword>
<proteinExistence type="predicted"/>
<evidence type="ECO:0000313" key="6">
    <source>
        <dbReference type="Proteomes" id="UP001564626"/>
    </source>
</evidence>
<dbReference type="CDD" id="cd03801">
    <property type="entry name" value="GT4_PimA-like"/>
    <property type="match status" value="1"/>
</dbReference>
<dbReference type="SUPFAM" id="SSF53756">
    <property type="entry name" value="UDP-Glycosyltransferase/glycogen phosphorylase"/>
    <property type="match status" value="1"/>
</dbReference>
<dbReference type="InterPro" id="IPR028098">
    <property type="entry name" value="Glyco_trans_4-like_N"/>
</dbReference>
<dbReference type="InterPro" id="IPR050194">
    <property type="entry name" value="Glycosyltransferase_grp1"/>
</dbReference>
<gene>
    <name evidence="5" type="ORF">AB8O55_24200</name>
</gene>
<evidence type="ECO:0000256" key="2">
    <source>
        <dbReference type="ARBA" id="ARBA00022679"/>
    </source>
</evidence>
<dbReference type="PANTHER" id="PTHR45947">
    <property type="entry name" value="SULFOQUINOVOSYL TRANSFERASE SQD2"/>
    <property type="match status" value="1"/>
</dbReference>
<dbReference type="Pfam" id="PF00534">
    <property type="entry name" value="Glycos_transf_1"/>
    <property type="match status" value="1"/>
</dbReference>
<dbReference type="GO" id="GO:0016757">
    <property type="term" value="F:glycosyltransferase activity"/>
    <property type="evidence" value="ECO:0007669"/>
    <property type="project" value="UniProtKB-KW"/>
</dbReference>
<evidence type="ECO:0000313" key="5">
    <source>
        <dbReference type="EMBL" id="MEY8042519.1"/>
    </source>
</evidence>
<protein>
    <submittedName>
        <fullName evidence="5">Glycosyltransferase family 4 protein</fullName>
        <ecNumber evidence="5">2.4.-.-</ecNumber>
    </submittedName>
</protein>
<dbReference type="Pfam" id="PF13439">
    <property type="entry name" value="Glyco_transf_4"/>
    <property type="match status" value="1"/>
</dbReference>